<keyword evidence="1" id="KW-0812">Transmembrane</keyword>
<evidence type="ECO:0008006" key="4">
    <source>
        <dbReference type="Google" id="ProtNLM"/>
    </source>
</evidence>
<feature type="transmembrane region" description="Helical" evidence="1">
    <location>
        <begin position="131"/>
        <end position="150"/>
    </location>
</feature>
<gene>
    <name evidence="2" type="ORF">XdyCFBP7245_23140</name>
</gene>
<dbReference type="RefSeq" id="WP_104617700.1">
    <property type="nucleotide sequence ID" value="NZ_JBHLXZ010000104.1"/>
</dbReference>
<sequence>MDRAIFPRDAHWYRSAESLRNLLIIAVLTLALTASLLALGYRTAFTALFKLAHYGAIVGAVLHFSVVLLLIVRIAHSAIVWKKLRSQDKRTAELRQLRQTIFNTSGMTVLMLLLAVIAACIPSMMRLVMQLPEFGLVFGFQLIAVVLHSCSINRSAGRLRDSVTAAERSAKCTLAA</sequence>
<name>A0A2S7BF69_9XANT</name>
<feature type="transmembrane region" description="Helical" evidence="1">
    <location>
        <begin position="101"/>
        <end position="125"/>
    </location>
</feature>
<dbReference type="AlphaFoldDB" id="A0A2S7BF69"/>
<dbReference type="EMBL" id="MDEE01000096">
    <property type="protein sequence ID" value="PPU43917.1"/>
    <property type="molecule type" value="Genomic_DNA"/>
</dbReference>
<feature type="transmembrane region" description="Helical" evidence="1">
    <location>
        <begin position="21"/>
        <end position="41"/>
    </location>
</feature>
<keyword evidence="1" id="KW-1133">Transmembrane helix</keyword>
<evidence type="ECO:0000256" key="1">
    <source>
        <dbReference type="SAM" id="Phobius"/>
    </source>
</evidence>
<protein>
    <recommendedName>
        <fullName evidence="4">Cytochrome b561 bacterial/Ni-hydrogenase domain-containing protein</fullName>
    </recommendedName>
</protein>
<dbReference type="Proteomes" id="UP000238908">
    <property type="component" value="Unassembled WGS sequence"/>
</dbReference>
<accession>A0A2S7BF69</accession>
<comment type="caution">
    <text evidence="2">The sequence shown here is derived from an EMBL/GenBank/DDBJ whole genome shotgun (WGS) entry which is preliminary data.</text>
</comment>
<evidence type="ECO:0000313" key="2">
    <source>
        <dbReference type="EMBL" id="PPU43917.1"/>
    </source>
</evidence>
<feature type="transmembrane region" description="Helical" evidence="1">
    <location>
        <begin position="53"/>
        <end position="81"/>
    </location>
</feature>
<organism evidence="2 3">
    <name type="scientific">Xanthomonas dyei</name>
    <dbReference type="NCBI Taxonomy" id="743699"/>
    <lineage>
        <taxon>Bacteria</taxon>
        <taxon>Pseudomonadati</taxon>
        <taxon>Pseudomonadota</taxon>
        <taxon>Gammaproteobacteria</taxon>
        <taxon>Lysobacterales</taxon>
        <taxon>Lysobacteraceae</taxon>
        <taxon>Xanthomonas</taxon>
    </lineage>
</organism>
<reference evidence="2 3" key="1">
    <citation type="submission" date="2016-08" db="EMBL/GenBank/DDBJ databases">
        <authorList>
            <person name="Seilhamer J.J."/>
        </authorList>
    </citation>
    <scope>NUCLEOTIDE SEQUENCE [LARGE SCALE GENOMIC DNA]</scope>
    <source>
        <strain evidence="2 3">CFBP7245</strain>
    </source>
</reference>
<evidence type="ECO:0000313" key="3">
    <source>
        <dbReference type="Proteomes" id="UP000238908"/>
    </source>
</evidence>
<proteinExistence type="predicted"/>
<keyword evidence="1" id="KW-0472">Membrane</keyword>